<sequence length="192" mass="20082">MIAALALASTLAACSFEAGDLEPVGRESEAVESTTAPDLDTELRTVTAEHLTARVPADWQSVGDADGWSYVHQLDDGDGGVAGRIGFIPGGMPMSAQEAIDWFVNGVEETGATNDDFAPTTALRTGEDRANTSYTYQSAGQEYRGQVWAISDSNGIPSLIQLSGTPEAITPELVAQVDESLDVTGAWSGSTP</sequence>
<keyword evidence="2" id="KW-1185">Reference proteome</keyword>
<evidence type="ECO:0000313" key="1">
    <source>
        <dbReference type="EMBL" id="TDC59775.1"/>
    </source>
</evidence>
<comment type="caution">
    <text evidence="1">The sequence shown here is derived from an EMBL/GenBank/DDBJ whole genome shotgun (WGS) entry which is preliminary data.</text>
</comment>
<gene>
    <name evidence="1" type="ORF">E1283_36460</name>
</gene>
<name>A0A4V2XZ65_9ACTN</name>
<dbReference type="RefSeq" id="WP_132822427.1">
    <property type="nucleotide sequence ID" value="NZ_SMKI01000857.1"/>
</dbReference>
<proteinExistence type="predicted"/>
<dbReference type="OrthoDB" id="5145726at2"/>
<accession>A0A4V2XZ65</accession>
<evidence type="ECO:0000313" key="2">
    <source>
        <dbReference type="Proteomes" id="UP000295345"/>
    </source>
</evidence>
<dbReference type="Proteomes" id="UP000295345">
    <property type="component" value="Unassembled WGS sequence"/>
</dbReference>
<reference evidence="1 2" key="1">
    <citation type="submission" date="2019-03" db="EMBL/GenBank/DDBJ databases">
        <title>Draft genome sequences of novel Actinobacteria.</title>
        <authorList>
            <person name="Sahin N."/>
            <person name="Ay H."/>
            <person name="Saygin H."/>
        </authorList>
    </citation>
    <scope>NUCLEOTIDE SEQUENCE [LARGE SCALE GENOMIC DNA]</scope>
    <source>
        <strain evidence="1 2">DSM 41900</strain>
    </source>
</reference>
<organism evidence="1 2">
    <name type="scientific">Streptomyces hainanensis</name>
    <dbReference type="NCBI Taxonomy" id="402648"/>
    <lineage>
        <taxon>Bacteria</taxon>
        <taxon>Bacillati</taxon>
        <taxon>Actinomycetota</taxon>
        <taxon>Actinomycetes</taxon>
        <taxon>Kitasatosporales</taxon>
        <taxon>Streptomycetaceae</taxon>
        <taxon>Streptomyces</taxon>
    </lineage>
</organism>
<dbReference type="EMBL" id="SMKI01000857">
    <property type="protein sequence ID" value="TDC59775.1"/>
    <property type="molecule type" value="Genomic_DNA"/>
</dbReference>
<dbReference type="AlphaFoldDB" id="A0A4V2XZ65"/>
<protein>
    <submittedName>
        <fullName evidence="1">Uncharacterized protein</fullName>
    </submittedName>
</protein>